<evidence type="ECO:0000256" key="7">
    <source>
        <dbReference type="ARBA" id="ARBA00023136"/>
    </source>
</evidence>
<dbReference type="PROSITE" id="PS50893">
    <property type="entry name" value="ABC_TRANSPORTER_2"/>
    <property type="match status" value="1"/>
</dbReference>
<feature type="transmembrane region" description="Helical" evidence="8">
    <location>
        <begin position="518"/>
        <end position="543"/>
    </location>
</feature>
<comment type="caution">
    <text evidence="11">The sequence shown here is derived from an EMBL/GenBank/DDBJ whole genome shotgun (WGS) entry which is preliminary data.</text>
</comment>
<keyword evidence="7 8" id="KW-0472">Membrane</keyword>
<dbReference type="PANTHER" id="PTHR24221:SF654">
    <property type="entry name" value="ATP-BINDING CASSETTE SUB-FAMILY B MEMBER 6"/>
    <property type="match status" value="1"/>
</dbReference>
<dbReference type="InterPro" id="IPR036640">
    <property type="entry name" value="ABC1_TM_sf"/>
</dbReference>
<name>A0ABU0JEN6_9HYPH</name>
<protein>
    <submittedName>
        <fullName evidence="11">NHLM bacteriocin system ABC transporter ATP-binding protein</fullName>
    </submittedName>
</protein>
<dbReference type="InterPro" id="IPR003439">
    <property type="entry name" value="ABC_transporter-like_ATP-bd"/>
</dbReference>
<feature type="domain" description="ABC transporter" evidence="9">
    <location>
        <begin position="728"/>
        <end position="960"/>
    </location>
</feature>
<dbReference type="Proteomes" id="UP001242480">
    <property type="component" value="Unassembled WGS sequence"/>
</dbReference>
<dbReference type="PANTHER" id="PTHR24221">
    <property type="entry name" value="ATP-BINDING CASSETTE SUB-FAMILY B"/>
    <property type="match status" value="1"/>
</dbReference>
<feature type="domain" description="ABC transmembrane type-1" evidence="10">
    <location>
        <begin position="411"/>
        <end position="696"/>
    </location>
</feature>
<dbReference type="InterPro" id="IPR022515">
    <property type="entry name" value="NHPM_micro_ABC2"/>
</dbReference>
<feature type="transmembrane region" description="Helical" evidence="8">
    <location>
        <begin position="632"/>
        <end position="650"/>
    </location>
</feature>
<organism evidence="11 12">
    <name type="scientific">Labrys wisconsinensis</name>
    <dbReference type="NCBI Taxonomy" id="425677"/>
    <lineage>
        <taxon>Bacteria</taxon>
        <taxon>Pseudomonadati</taxon>
        <taxon>Pseudomonadota</taxon>
        <taxon>Alphaproteobacteria</taxon>
        <taxon>Hyphomicrobiales</taxon>
        <taxon>Xanthobacteraceae</taxon>
        <taxon>Labrys</taxon>
    </lineage>
</organism>
<evidence type="ECO:0000259" key="10">
    <source>
        <dbReference type="PROSITE" id="PS50929"/>
    </source>
</evidence>
<keyword evidence="4" id="KW-0547">Nucleotide-binding</keyword>
<dbReference type="GO" id="GO:0005524">
    <property type="term" value="F:ATP binding"/>
    <property type="evidence" value="ECO:0007669"/>
    <property type="project" value="UniProtKB-KW"/>
</dbReference>
<dbReference type="InterPro" id="IPR011527">
    <property type="entry name" value="ABC1_TM_dom"/>
</dbReference>
<dbReference type="Gene3D" id="3.40.50.300">
    <property type="entry name" value="P-loop containing nucleotide triphosphate hydrolases"/>
    <property type="match status" value="1"/>
</dbReference>
<feature type="transmembrane region" description="Helical" evidence="8">
    <location>
        <begin position="445"/>
        <end position="465"/>
    </location>
</feature>
<dbReference type="InterPro" id="IPR027417">
    <property type="entry name" value="P-loop_NTPase"/>
</dbReference>
<dbReference type="Gene3D" id="1.20.1560.10">
    <property type="entry name" value="ABC transporter type 1, transmembrane domain"/>
    <property type="match status" value="1"/>
</dbReference>
<feature type="transmembrane region" description="Helical" evidence="8">
    <location>
        <begin position="549"/>
        <end position="570"/>
    </location>
</feature>
<dbReference type="Pfam" id="PF00005">
    <property type="entry name" value="ABC_tran"/>
    <property type="match status" value="1"/>
</dbReference>
<dbReference type="PROSITE" id="PS50929">
    <property type="entry name" value="ABC_TM1F"/>
    <property type="match status" value="1"/>
</dbReference>
<dbReference type="EMBL" id="JAUSVX010000009">
    <property type="protein sequence ID" value="MDQ0471602.1"/>
    <property type="molecule type" value="Genomic_DNA"/>
</dbReference>
<evidence type="ECO:0000256" key="6">
    <source>
        <dbReference type="ARBA" id="ARBA00022989"/>
    </source>
</evidence>
<evidence type="ECO:0000256" key="4">
    <source>
        <dbReference type="ARBA" id="ARBA00022741"/>
    </source>
</evidence>
<dbReference type="SMART" id="SM00382">
    <property type="entry name" value="AAA"/>
    <property type="match status" value="1"/>
</dbReference>
<reference evidence="11 12" key="1">
    <citation type="submission" date="2023-07" db="EMBL/GenBank/DDBJ databases">
        <title>Genomic Encyclopedia of Type Strains, Phase IV (KMG-IV): sequencing the most valuable type-strain genomes for metagenomic binning, comparative biology and taxonomic classification.</title>
        <authorList>
            <person name="Goeker M."/>
        </authorList>
    </citation>
    <scope>NUCLEOTIDE SEQUENCE [LARGE SCALE GENOMIC DNA]</scope>
    <source>
        <strain evidence="11 12">DSM 19619</strain>
    </source>
</reference>
<sequence>MPNSADQAARDQPPRCAGAVHRIDASSPLRLDRLSGPFIVRLGYVDLFAVPLTGGEATGARRHVLRVEAGGLVCALPTAADIALVAVGSLDAAIEEMPGVPPRDLTSLLEAWMSSIGEAVFGSTPAWPDRVVAPGPEAACAAGTRLYAGDAPVWVRPLEGRIVQSFDPGEIAVEDHGSVLPLVAALHARAVTSARFAVVATADLPAGEMAASLEEFHRRALDGISRQIARLDEASHQRLLARRAGDDKAMSHAVSGLGALVDGKAAAATGALAASPLLAAFAAVAQSLGSPVQPAALSGLPEISLASLGRVTGFAYRRVLLRGAWWRADNGPLIGYRMPDQQPVALLPGRRGGYRLVDGPSGEGTAVTGGVAAHLAVEAVMLYPPLPAAARKAGGFARFAFRGSLRDVVSILTMGLLAGALGSVVPIATGFLFERVVPRADMVELVAIIAGLVLATFGAASFELVKAIALQRLEARAEGLLQPAIMQRLLDLPVGFFRGFGTGDLTDRILGVQRIRRLITGTTIASLLAVGFSITSFAVILAYSPPLALLSAALVAVAVAIGAGLGYAQLRHERVAVERGGREDALVIQLINGVGKLRVSASEARLFALWAGLFAGRKAATLAGRRYANLRATFYGSYPTLALMLLFLAASRSIGGHADGSGSGLPLGGFLAISTAFGQFLAAMIGGAGALTTMVGAMPLFERLHVILETEPEKHRDRVDPGTLTGAIEVSHVSFRYDPAGPLVLDDISLRIEPGQFVAIVGASGSGKSTLSRLLLGLETPESGDILYQGQSLATLDISALRRRIGVVLQNTRAMSGSIFETITGGLPFSLEDAWDAARMAGIAADIEAMPMGMHTVLMEGAVTLSGGQMQRLMIARALVARPQLLIFDEATSALDNATQAVVTASLSGLHVTRILIAHRLTTIRSADLILVLDRGRLVEAGDFESLMLKDGMFRALARRQMA</sequence>
<evidence type="ECO:0000256" key="3">
    <source>
        <dbReference type="ARBA" id="ARBA00022692"/>
    </source>
</evidence>
<dbReference type="InterPro" id="IPR039421">
    <property type="entry name" value="Type_1_exporter"/>
</dbReference>
<dbReference type="InterPro" id="IPR003593">
    <property type="entry name" value="AAA+_ATPase"/>
</dbReference>
<evidence type="ECO:0000259" key="9">
    <source>
        <dbReference type="PROSITE" id="PS50893"/>
    </source>
</evidence>
<evidence type="ECO:0000256" key="8">
    <source>
        <dbReference type="SAM" id="Phobius"/>
    </source>
</evidence>
<proteinExistence type="inferred from homology"/>
<evidence type="ECO:0000256" key="5">
    <source>
        <dbReference type="ARBA" id="ARBA00022840"/>
    </source>
</evidence>
<dbReference type="SUPFAM" id="SSF90123">
    <property type="entry name" value="ABC transporter transmembrane region"/>
    <property type="match status" value="1"/>
</dbReference>
<feature type="transmembrane region" description="Helical" evidence="8">
    <location>
        <begin position="670"/>
        <end position="695"/>
    </location>
</feature>
<gene>
    <name evidence="11" type="ORF">QO011_004627</name>
</gene>
<keyword evidence="6 8" id="KW-1133">Transmembrane helix</keyword>
<dbReference type="PROSITE" id="PS00211">
    <property type="entry name" value="ABC_TRANSPORTER_1"/>
    <property type="match status" value="1"/>
</dbReference>
<evidence type="ECO:0000313" key="11">
    <source>
        <dbReference type="EMBL" id="MDQ0471602.1"/>
    </source>
</evidence>
<dbReference type="InterPro" id="IPR017871">
    <property type="entry name" value="ABC_transporter-like_CS"/>
</dbReference>
<comment type="similarity">
    <text evidence="2">Belongs to the ABC transporter superfamily.</text>
</comment>
<comment type="subcellular location">
    <subcellularLocation>
        <location evidence="1">Cell membrane</location>
        <topology evidence="1">Multi-pass membrane protein</topology>
    </subcellularLocation>
</comment>
<keyword evidence="3 8" id="KW-0812">Transmembrane</keyword>
<evidence type="ECO:0000256" key="2">
    <source>
        <dbReference type="ARBA" id="ARBA00005417"/>
    </source>
</evidence>
<accession>A0ABU0JEN6</accession>
<keyword evidence="12" id="KW-1185">Reference proteome</keyword>
<evidence type="ECO:0000313" key="12">
    <source>
        <dbReference type="Proteomes" id="UP001242480"/>
    </source>
</evidence>
<keyword evidence="5 11" id="KW-0067">ATP-binding</keyword>
<dbReference type="NCBIfam" id="TIGR03797">
    <property type="entry name" value="NHLM_micro_ABC2"/>
    <property type="match status" value="1"/>
</dbReference>
<feature type="transmembrane region" description="Helical" evidence="8">
    <location>
        <begin position="408"/>
        <end position="433"/>
    </location>
</feature>
<evidence type="ECO:0000256" key="1">
    <source>
        <dbReference type="ARBA" id="ARBA00004651"/>
    </source>
</evidence>
<dbReference type="SUPFAM" id="SSF52540">
    <property type="entry name" value="P-loop containing nucleoside triphosphate hydrolases"/>
    <property type="match status" value="1"/>
</dbReference>
<dbReference type="Pfam" id="PF00664">
    <property type="entry name" value="ABC_membrane"/>
    <property type="match status" value="1"/>
</dbReference>
<dbReference type="RefSeq" id="WP_307277038.1">
    <property type="nucleotide sequence ID" value="NZ_JAUSVX010000009.1"/>
</dbReference>